<proteinExistence type="predicted"/>
<sequence length="264" mass="29618">MRKKAGWAVGRPIQGAYEQDLLHAQIVDIEMEADYLDVTIRLDTTDGVRFRAYLLASKNQRIAVGTFLHTLDDRANPVLRLMEHSTMSQLTPNTVGWTAARLLLSGDVQVSGYDYPDLDAITVTVAGSQIQFNPDQVNAVNMYNKEYPIQIVDSAYGAGKSVCASKMAEESAKQNQVILVTAVQNSALDVIGAKIEELQSEHIRAVRYVSETAAQNIKYQSPFSLQSLMENFHETHGHLLSKALYKSFKRFADERRQLREFIFS</sequence>
<name>A0AAN8IQK5_TRICO</name>
<feature type="non-terminal residue" evidence="1">
    <location>
        <position position="264"/>
    </location>
</feature>
<evidence type="ECO:0008006" key="3">
    <source>
        <dbReference type="Google" id="ProtNLM"/>
    </source>
</evidence>
<dbReference type="EMBL" id="WIXE01005350">
    <property type="protein sequence ID" value="KAK5982261.1"/>
    <property type="molecule type" value="Genomic_DNA"/>
</dbReference>
<dbReference type="SUPFAM" id="SSF52540">
    <property type="entry name" value="P-loop containing nucleoside triphosphate hydrolases"/>
    <property type="match status" value="1"/>
</dbReference>
<evidence type="ECO:0000313" key="2">
    <source>
        <dbReference type="Proteomes" id="UP001331761"/>
    </source>
</evidence>
<dbReference type="InterPro" id="IPR027417">
    <property type="entry name" value="P-loop_NTPase"/>
</dbReference>
<accession>A0AAN8IQK5</accession>
<evidence type="ECO:0000313" key="1">
    <source>
        <dbReference type="EMBL" id="KAK5982261.1"/>
    </source>
</evidence>
<dbReference type="Proteomes" id="UP001331761">
    <property type="component" value="Unassembled WGS sequence"/>
</dbReference>
<reference evidence="1 2" key="1">
    <citation type="submission" date="2019-10" db="EMBL/GenBank/DDBJ databases">
        <title>Assembly and Annotation for the nematode Trichostrongylus colubriformis.</title>
        <authorList>
            <person name="Martin J."/>
        </authorList>
    </citation>
    <scope>NUCLEOTIDE SEQUENCE [LARGE SCALE GENOMIC DNA]</scope>
    <source>
        <strain evidence="1">G859</strain>
        <tissue evidence="1">Whole worm</tissue>
    </source>
</reference>
<dbReference type="AlphaFoldDB" id="A0AAN8IQK5"/>
<keyword evidence="2" id="KW-1185">Reference proteome</keyword>
<comment type="caution">
    <text evidence="1">The sequence shown here is derived from an EMBL/GenBank/DDBJ whole genome shotgun (WGS) entry which is preliminary data.</text>
</comment>
<organism evidence="1 2">
    <name type="scientific">Trichostrongylus colubriformis</name>
    <name type="common">Black scour worm</name>
    <dbReference type="NCBI Taxonomy" id="6319"/>
    <lineage>
        <taxon>Eukaryota</taxon>
        <taxon>Metazoa</taxon>
        <taxon>Ecdysozoa</taxon>
        <taxon>Nematoda</taxon>
        <taxon>Chromadorea</taxon>
        <taxon>Rhabditida</taxon>
        <taxon>Rhabditina</taxon>
        <taxon>Rhabditomorpha</taxon>
        <taxon>Strongyloidea</taxon>
        <taxon>Trichostrongylidae</taxon>
        <taxon>Trichostrongylus</taxon>
    </lineage>
</organism>
<dbReference type="Gene3D" id="3.40.50.300">
    <property type="entry name" value="P-loop containing nucleotide triphosphate hydrolases"/>
    <property type="match status" value="1"/>
</dbReference>
<protein>
    <recommendedName>
        <fullName evidence="3">DNA2/NAM7 helicase helicase domain-containing protein</fullName>
    </recommendedName>
</protein>
<gene>
    <name evidence="1" type="ORF">GCK32_022684</name>
</gene>